<evidence type="ECO:0000256" key="4">
    <source>
        <dbReference type="ARBA" id="ARBA00011738"/>
    </source>
</evidence>
<protein>
    <recommendedName>
        <fullName evidence="10">Thiamine pyrimidine synthase</fullName>
    </recommendedName>
</protein>
<gene>
    <name evidence="13" type="ORF">EVS81_14355</name>
</gene>
<dbReference type="AlphaFoldDB" id="A0A4P6KHT5"/>
<dbReference type="GO" id="GO:0046872">
    <property type="term" value="F:metal ion binding"/>
    <property type="evidence" value="ECO:0007669"/>
    <property type="project" value="UniProtKB-KW"/>
</dbReference>
<keyword evidence="9" id="KW-0408">Iron</keyword>
<keyword evidence="5" id="KW-0808">Transferase</keyword>
<dbReference type="SUPFAM" id="SSF53850">
    <property type="entry name" value="Periplasmic binding protein-like II"/>
    <property type="match status" value="1"/>
</dbReference>
<dbReference type="GO" id="GO:0009228">
    <property type="term" value="P:thiamine biosynthetic process"/>
    <property type="evidence" value="ECO:0007669"/>
    <property type="project" value="UniProtKB-KW"/>
</dbReference>
<comment type="catalytic activity">
    <reaction evidence="11">
        <text>N(6)-(pyridoxal phosphate)-L-lysyl-[4-amino-5-hydroxymethyl-2-methylpyrimidine phosphate synthase] + L-histidyl-[4-amino-5-hydroxymethyl-2-methylpyrimidine phosphate synthase] + 2 Fe(3+) + 4 H2O = L-lysyl-[4-amino-5-hydroxymethyl-2-methylpyrimidine phosphate synthase] + (2S)-2-amino-5-hydroxy-4-oxopentanoyl-[4-amino-5-hydroxymethyl-2-methylpyrimidine phosphate synthase] + 4-amino-2-methyl-5-(phosphooxymethyl)pyrimidine + 3-oxopropanoate + 2 Fe(2+) + 2 H(+)</text>
        <dbReference type="Rhea" id="RHEA:65756"/>
        <dbReference type="Rhea" id="RHEA-COMP:16892"/>
        <dbReference type="Rhea" id="RHEA-COMP:16893"/>
        <dbReference type="Rhea" id="RHEA-COMP:16894"/>
        <dbReference type="Rhea" id="RHEA-COMP:16895"/>
        <dbReference type="ChEBI" id="CHEBI:15377"/>
        <dbReference type="ChEBI" id="CHEBI:15378"/>
        <dbReference type="ChEBI" id="CHEBI:29033"/>
        <dbReference type="ChEBI" id="CHEBI:29034"/>
        <dbReference type="ChEBI" id="CHEBI:29969"/>
        <dbReference type="ChEBI" id="CHEBI:29979"/>
        <dbReference type="ChEBI" id="CHEBI:33190"/>
        <dbReference type="ChEBI" id="CHEBI:58354"/>
        <dbReference type="ChEBI" id="CHEBI:143915"/>
        <dbReference type="ChEBI" id="CHEBI:157692"/>
    </reaction>
    <physiologicalReaction direction="left-to-right" evidence="11">
        <dbReference type="Rhea" id="RHEA:65757"/>
    </physiologicalReaction>
</comment>
<dbReference type="PANTHER" id="PTHR31528:SF1">
    <property type="entry name" value="4-AMINO-5-HYDROXYMETHYL-2-METHYLPYRIMIDINE PHOSPHATE SYNTHASE THI11-RELATED"/>
    <property type="match status" value="1"/>
</dbReference>
<dbReference type="Gene3D" id="3.40.190.10">
    <property type="entry name" value="Periplasmic binding protein-like II"/>
    <property type="match status" value="2"/>
</dbReference>
<keyword evidence="6" id="KW-0479">Metal-binding</keyword>
<dbReference type="RefSeq" id="WP_130110976.1">
    <property type="nucleotide sequence ID" value="NZ_CP035806.1"/>
</dbReference>
<keyword evidence="8" id="KW-0784">Thiamine biosynthesis</keyword>
<comment type="pathway">
    <text evidence="2">Cofactor biosynthesis; thiamine diphosphate biosynthesis.</text>
</comment>
<evidence type="ECO:0000256" key="11">
    <source>
        <dbReference type="ARBA" id="ARBA00048179"/>
    </source>
</evidence>
<dbReference type="PANTHER" id="PTHR31528">
    <property type="entry name" value="4-AMINO-5-HYDROXYMETHYL-2-METHYLPYRIMIDINE PHOSPHATE SYNTHASE THI11-RELATED"/>
    <property type="match status" value="1"/>
</dbReference>
<keyword evidence="7" id="KW-0663">Pyridoxal phosphate</keyword>
<comment type="function">
    <text evidence="1">Responsible for the formation of the pyrimidine heterocycle in the thiamine biosynthesis pathway. Catalyzes the formation of hydroxymethylpyrimidine phosphate (HMP-P) from histidine and pyridoxal phosphate (PLP). The protein uses PLP and the active site histidine to form HMP-P, generating an inactive enzyme. The enzyme can only undergo a single turnover, which suggests it is a suicide enzyme.</text>
</comment>
<reference evidence="13 14" key="1">
    <citation type="submission" date="2019-02" db="EMBL/GenBank/DDBJ databases">
        <authorList>
            <person name="Sun L."/>
            <person name="Pan D."/>
            <person name="Wu X."/>
        </authorList>
    </citation>
    <scope>NUCLEOTIDE SEQUENCE [LARGE SCALE GENOMIC DNA]</scope>
    <source>
        <strain evidence="13 14">JW-1</strain>
    </source>
</reference>
<dbReference type="Proteomes" id="UP000289260">
    <property type="component" value="Chromosome"/>
</dbReference>
<evidence type="ECO:0000313" key="14">
    <source>
        <dbReference type="Proteomes" id="UP000289260"/>
    </source>
</evidence>
<dbReference type="Pfam" id="PF09084">
    <property type="entry name" value="NMT1"/>
    <property type="match status" value="1"/>
</dbReference>
<evidence type="ECO:0000256" key="7">
    <source>
        <dbReference type="ARBA" id="ARBA00022898"/>
    </source>
</evidence>
<dbReference type="OrthoDB" id="174578at2"/>
<dbReference type="EMBL" id="CP035806">
    <property type="protein sequence ID" value="QBE49863.1"/>
    <property type="molecule type" value="Genomic_DNA"/>
</dbReference>
<comment type="similarity">
    <text evidence="3">Belongs to the NMT1/THI5 family.</text>
</comment>
<dbReference type="InterPro" id="IPR027939">
    <property type="entry name" value="NMT1/THI5"/>
</dbReference>
<evidence type="ECO:0000256" key="9">
    <source>
        <dbReference type="ARBA" id="ARBA00023004"/>
    </source>
</evidence>
<accession>A0A4P6KHT5</accession>
<sequence length="366" mass="38823">MRHHIITHARTAHQAGTGALRSVLRRVVTAGAAILAGSLALTACAGAAPADDAAAHDELTPVSFALDWAPNTNHIGVYVADELGYFAEVGLDVEILPYGSTSAVQLVSAGEADFGIGGQSGVQMARTAGLDVMSVYRVTQTDTGRLVTLGDREDLTRPADLDGLVFGGFGAPLYSALAASTIRGDGGQGEFEEVVLDTGAYEALSQGRIDFTLSVSTWEDLQTQIDGHPYRTFRYQDFGVPEQQSTGIVSSESYLEAHSEDATAFVQAVARGYAYAADHPEEAADLLIAANPDTLGTAEELVHRSAELMAGDGYLVSEERPIGAADPEAWEGFGAFLFDGGFLTDSEGRPLAEEPDWTEYYTDEYL</sequence>
<evidence type="ECO:0000256" key="2">
    <source>
        <dbReference type="ARBA" id="ARBA00004948"/>
    </source>
</evidence>
<evidence type="ECO:0000313" key="13">
    <source>
        <dbReference type="EMBL" id="QBE49863.1"/>
    </source>
</evidence>
<dbReference type="GO" id="GO:0016740">
    <property type="term" value="F:transferase activity"/>
    <property type="evidence" value="ECO:0007669"/>
    <property type="project" value="UniProtKB-KW"/>
</dbReference>
<evidence type="ECO:0000256" key="10">
    <source>
        <dbReference type="ARBA" id="ARBA00033171"/>
    </source>
</evidence>
<evidence type="ECO:0000256" key="8">
    <source>
        <dbReference type="ARBA" id="ARBA00022977"/>
    </source>
</evidence>
<keyword evidence="14" id="KW-1185">Reference proteome</keyword>
<evidence type="ECO:0000259" key="12">
    <source>
        <dbReference type="Pfam" id="PF09084"/>
    </source>
</evidence>
<dbReference type="KEGG" id="ltr:EVS81_14355"/>
<evidence type="ECO:0000256" key="5">
    <source>
        <dbReference type="ARBA" id="ARBA00022679"/>
    </source>
</evidence>
<evidence type="ECO:0000256" key="1">
    <source>
        <dbReference type="ARBA" id="ARBA00003469"/>
    </source>
</evidence>
<evidence type="ECO:0000256" key="6">
    <source>
        <dbReference type="ARBA" id="ARBA00022723"/>
    </source>
</evidence>
<dbReference type="InterPro" id="IPR015168">
    <property type="entry name" value="SsuA/THI5"/>
</dbReference>
<proteinExistence type="inferred from homology"/>
<evidence type="ECO:0000256" key="3">
    <source>
        <dbReference type="ARBA" id="ARBA00009406"/>
    </source>
</evidence>
<comment type="subunit">
    <text evidence="4">Homodimer.</text>
</comment>
<name>A0A4P6KHT5_9MICO</name>
<feature type="domain" description="SsuA/THI5-like" evidence="12">
    <location>
        <begin position="71"/>
        <end position="283"/>
    </location>
</feature>
<organism evidence="13 14">
    <name type="scientific">Leucobacter triazinivorans</name>
    <dbReference type="NCBI Taxonomy" id="1784719"/>
    <lineage>
        <taxon>Bacteria</taxon>
        <taxon>Bacillati</taxon>
        <taxon>Actinomycetota</taxon>
        <taxon>Actinomycetes</taxon>
        <taxon>Micrococcales</taxon>
        <taxon>Microbacteriaceae</taxon>
        <taxon>Leucobacter</taxon>
    </lineage>
</organism>